<sequence length="408" mass="47104">MGNSQNKLRKAQSVPDTQALSPDASFVREKSRSSQRLNDHRHKDGKHGHSADHADHKIPVTEALFLPHFPLRGEIEDLDFEVVEVIAQGAFGNVLKVQREDDKQFYAMKVLEKQQIIKENAIQQCKDEAAIQQMAGEHPFIVKAHEYWQSRRNLYIVLDYVPYGELFTLWTFHGAFPEKLVQIYIAEMAMILDYLHNNGVIYRDVKMENILLDARGHMQLTDFGLAKWLQGGNQTRTVCGTLQYMAPEVLSVYPYDHSADWWSLGILMYTMLLGKYPVDAADNHTNMATRVFECDFLLPGNFGDDVQDVINRLLTKSPRRRLCDVSTLQDLPFFREIIFNDLIEKKISPIEHVPEDFFPMTGVSWAPHLVEHRDKDEFDGVSSIYFNCFSSRCQIFLCSRQILPDIQF</sequence>
<dbReference type="PROSITE" id="PS00108">
    <property type="entry name" value="PROTEIN_KINASE_ST"/>
    <property type="match status" value="1"/>
</dbReference>
<dbReference type="InterPro" id="IPR008271">
    <property type="entry name" value="Ser/Thr_kinase_AS"/>
</dbReference>
<dbReference type="EMBL" id="JACVVK020000371">
    <property type="protein sequence ID" value="KAK7476588.1"/>
    <property type="molecule type" value="Genomic_DNA"/>
</dbReference>
<dbReference type="InterPro" id="IPR045270">
    <property type="entry name" value="STKc_AGC"/>
</dbReference>
<reference evidence="8 9" key="1">
    <citation type="journal article" date="2023" name="Sci. Data">
        <title>Genome assembly of the Korean intertidal mud-creeper Batillaria attramentaria.</title>
        <authorList>
            <person name="Patra A.K."/>
            <person name="Ho P.T."/>
            <person name="Jun S."/>
            <person name="Lee S.J."/>
            <person name="Kim Y."/>
            <person name="Won Y.J."/>
        </authorList>
    </citation>
    <scope>NUCLEOTIDE SEQUENCE [LARGE SCALE GENOMIC DNA]</scope>
    <source>
        <strain evidence="8">Wonlab-2016</strain>
    </source>
</reference>
<organism evidence="8 9">
    <name type="scientific">Batillaria attramentaria</name>
    <dbReference type="NCBI Taxonomy" id="370345"/>
    <lineage>
        <taxon>Eukaryota</taxon>
        <taxon>Metazoa</taxon>
        <taxon>Spiralia</taxon>
        <taxon>Lophotrochozoa</taxon>
        <taxon>Mollusca</taxon>
        <taxon>Gastropoda</taxon>
        <taxon>Caenogastropoda</taxon>
        <taxon>Sorbeoconcha</taxon>
        <taxon>Cerithioidea</taxon>
        <taxon>Batillariidae</taxon>
        <taxon>Batillaria</taxon>
    </lineage>
</organism>
<dbReference type="SMART" id="SM00220">
    <property type="entry name" value="S_TKc"/>
    <property type="match status" value="1"/>
</dbReference>
<proteinExistence type="predicted"/>
<keyword evidence="2" id="KW-0808">Transferase</keyword>
<evidence type="ECO:0000313" key="8">
    <source>
        <dbReference type="EMBL" id="KAK7476588.1"/>
    </source>
</evidence>
<dbReference type="Gene3D" id="1.10.510.10">
    <property type="entry name" value="Transferase(Phosphotransferase) domain 1"/>
    <property type="match status" value="1"/>
</dbReference>
<feature type="domain" description="Protein kinase" evidence="7">
    <location>
        <begin position="80"/>
        <end position="334"/>
    </location>
</feature>
<accession>A0ABD0JND8</accession>
<dbReference type="SUPFAM" id="SSF56112">
    <property type="entry name" value="Protein kinase-like (PK-like)"/>
    <property type="match status" value="1"/>
</dbReference>
<dbReference type="CDD" id="cd05123">
    <property type="entry name" value="STKc_AGC"/>
    <property type="match status" value="1"/>
</dbReference>
<evidence type="ECO:0000256" key="5">
    <source>
        <dbReference type="ARBA" id="ARBA00022840"/>
    </source>
</evidence>
<evidence type="ECO:0000313" key="9">
    <source>
        <dbReference type="Proteomes" id="UP001519460"/>
    </source>
</evidence>
<keyword evidence="9" id="KW-1185">Reference proteome</keyword>
<dbReference type="Proteomes" id="UP001519460">
    <property type="component" value="Unassembled WGS sequence"/>
</dbReference>
<comment type="caution">
    <text evidence="8">The sequence shown here is derived from an EMBL/GenBank/DDBJ whole genome shotgun (WGS) entry which is preliminary data.</text>
</comment>
<evidence type="ECO:0000256" key="1">
    <source>
        <dbReference type="ARBA" id="ARBA00022527"/>
    </source>
</evidence>
<keyword evidence="1" id="KW-0723">Serine/threonine-protein kinase</keyword>
<feature type="compositionally biased region" description="Basic and acidic residues" evidence="6">
    <location>
        <begin position="26"/>
        <end position="56"/>
    </location>
</feature>
<dbReference type="Gene3D" id="3.30.200.20">
    <property type="entry name" value="Phosphorylase Kinase, domain 1"/>
    <property type="match status" value="1"/>
</dbReference>
<dbReference type="PROSITE" id="PS50011">
    <property type="entry name" value="PROTEIN_KINASE_DOM"/>
    <property type="match status" value="1"/>
</dbReference>
<dbReference type="InterPro" id="IPR000719">
    <property type="entry name" value="Prot_kinase_dom"/>
</dbReference>
<keyword evidence="3" id="KW-0547">Nucleotide-binding</keyword>
<keyword evidence="4" id="KW-0418">Kinase</keyword>
<dbReference type="GO" id="GO:0005524">
    <property type="term" value="F:ATP binding"/>
    <property type="evidence" value="ECO:0007669"/>
    <property type="project" value="UniProtKB-KW"/>
</dbReference>
<dbReference type="Pfam" id="PF00069">
    <property type="entry name" value="Pkinase"/>
    <property type="match status" value="1"/>
</dbReference>
<gene>
    <name evidence="8" type="ORF">BaRGS_00032134</name>
</gene>
<dbReference type="PANTHER" id="PTHR24355:SF1">
    <property type="entry name" value="RIBOSOMAL PROTEIN S6 KINASE-RELATED PROTEIN"/>
    <property type="match status" value="1"/>
</dbReference>
<protein>
    <recommendedName>
        <fullName evidence="7">Protein kinase domain-containing protein</fullName>
    </recommendedName>
</protein>
<dbReference type="PANTHER" id="PTHR24355">
    <property type="entry name" value="G PROTEIN-COUPLED RECEPTOR KINASE/RIBOSOMAL PROTEIN S6 KINASE"/>
    <property type="match status" value="1"/>
</dbReference>
<dbReference type="GO" id="GO:0004674">
    <property type="term" value="F:protein serine/threonine kinase activity"/>
    <property type="evidence" value="ECO:0007669"/>
    <property type="project" value="UniProtKB-KW"/>
</dbReference>
<dbReference type="AlphaFoldDB" id="A0ABD0JND8"/>
<keyword evidence="5" id="KW-0067">ATP-binding</keyword>
<evidence type="ECO:0000259" key="7">
    <source>
        <dbReference type="PROSITE" id="PS50011"/>
    </source>
</evidence>
<evidence type="ECO:0000256" key="3">
    <source>
        <dbReference type="ARBA" id="ARBA00022741"/>
    </source>
</evidence>
<name>A0ABD0JND8_9CAEN</name>
<feature type="region of interest" description="Disordered" evidence="6">
    <location>
        <begin position="1"/>
        <end position="56"/>
    </location>
</feature>
<evidence type="ECO:0000256" key="2">
    <source>
        <dbReference type="ARBA" id="ARBA00022679"/>
    </source>
</evidence>
<evidence type="ECO:0000256" key="6">
    <source>
        <dbReference type="SAM" id="MobiDB-lite"/>
    </source>
</evidence>
<dbReference type="InterPro" id="IPR011009">
    <property type="entry name" value="Kinase-like_dom_sf"/>
</dbReference>
<evidence type="ECO:0000256" key="4">
    <source>
        <dbReference type="ARBA" id="ARBA00022777"/>
    </source>
</evidence>